<accession>A0AC58TL58</accession>
<gene>
    <name evidence="2" type="primary">LOC142175283</name>
</gene>
<keyword evidence="1" id="KW-1185">Reference proteome</keyword>
<reference evidence="2" key="2">
    <citation type="submission" date="2025-08" db="UniProtKB">
        <authorList>
            <consortium name="RefSeq"/>
        </authorList>
    </citation>
    <scope>IDENTIFICATION</scope>
    <source>
        <tissue evidence="2">Leaf</tissue>
    </source>
</reference>
<evidence type="ECO:0000313" key="2">
    <source>
        <dbReference type="RefSeq" id="XP_075097968.1"/>
    </source>
</evidence>
<protein>
    <submittedName>
        <fullName evidence="2">Uncharacterized protein LOC142175283</fullName>
    </submittedName>
</protein>
<sequence>MYLSIPLLLSKPGEDEQLLIHLAVSEVAVTAVLVREDDGTQFPVYYVSKMLLLAETYYPYLEKLTLALVVASRKLRPYFQCHPIVVVTAFPLRNVLHKPEFSGRMAKWAVKISKFDIEYKPRTAIKSQALANFVANFSLGLVPLAAKEAILVSKTASGVWTLFMDGASNVKKSSLGVVLITPSRETLRQAIKTVPLTNNEVEYEDLVARLELSRGLCSDVIEINANPSC</sequence>
<evidence type="ECO:0000313" key="1">
    <source>
        <dbReference type="Proteomes" id="UP000790787"/>
    </source>
</evidence>
<organism evidence="1 2">
    <name type="scientific">Nicotiana tabacum</name>
    <name type="common">Common tobacco</name>
    <dbReference type="NCBI Taxonomy" id="4097"/>
    <lineage>
        <taxon>Eukaryota</taxon>
        <taxon>Viridiplantae</taxon>
        <taxon>Streptophyta</taxon>
        <taxon>Embryophyta</taxon>
        <taxon>Tracheophyta</taxon>
        <taxon>Spermatophyta</taxon>
        <taxon>Magnoliopsida</taxon>
        <taxon>eudicotyledons</taxon>
        <taxon>Gunneridae</taxon>
        <taxon>Pentapetalae</taxon>
        <taxon>asterids</taxon>
        <taxon>lamiids</taxon>
        <taxon>Solanales</taxon>
        <taxon>Solanaceae</taxon>
        <taxon>Nicotianoideae</taxon>
        <taxon>Nicotianeae</taxon>
        <taxon>Nicotiana</taxon>
    </lineage>
</organism>
<dbReference type="RefSeq" id="XP_075097968.1">
    <property type="nucleotide sequence ID" value="XM_075241867.1"/>
</dbReference>
<proteinExistence type="predicted"/>
<dbReference type="Proteomes" id="UP000790787">
    <property type="component" value="Chromosome 21"/>
</dbReference>
<name>A0AC58TL58_TOBAC</name>
<reference evidence="1" key="1">
    <citation type="journal article" date="2014" name="Nat. Commun.">
        <title>The tobacco genome sequence and its comparison with those of tomato and potato.</title>
        <authorList>
            <person name="Sierro N."/>
            <person name="Battey J.N."/>
            <person name="Ouadi S."/>
            <person name="Bakaher N."/>
            <person name="Bovet L."/>
            <person name="Willig A."/>
            <person name="Goepfert S."/>
            <person name="Peitsch M.C."/>
            <person name="Ivanov N.V."/>
        </authorList>
    </citation>
    <scope>NUCLEOTIDE SEQUENCE [LARGE SCALE GENOMIC DNA]</scope>
</reference>